<evidence type="ECO:0008006" key="4">
    <source>
        <dbReference type="Google" id="ProtNLM"/>
    </source>
</evidence>
<keyword evidence="1" id="KW-0472">Membrane</keyword>
<evidence type="ECO:0000313" key="3">
    <source>
        <dbReference type="Proteomes" id="UP000295043"/>
    </source>
</evidence>
<evidence type="ECO:0000313" key="2">
    <source>
        <dbReference type="EMBL" id="TCN34077.1"/>
    </source>
</evidence>
<feature type="transmembrane region" description="Helical" evidence="1">
    <location>
        <begin position="229"/>
        <end position="253"/>
    </location>
</feature>
<keyword evidence="1" id="KW-1133">Transmembrane helix</keyword>
<feature type="transmembrane region" description="Helical" evidence="1">
    <location>
        <begin position="288"/>
        <end position="308"/>
    </location>
</feature>
<feature type="transmembrane region" description="Helical" evidence="1">
    <location>
        <begin position="194"/>
        <end position="217"/>
    </location>
</feature>
<comment type="caution">
    <text evidence="2">The sequence shown here is derived from an EMBL/GenBank/DDBJ whole genome shotgun (WGS) entry which is preliminary data.</text>
</comment>
<dbReference type="EMBL" id="SLVU01000002">
    <property type="protein sequence ID" value="TCN34077.1"/>
    <property type="molecule type" value="Genomic_DNA"/>
</dbReference>
<accession>A0A4R2C131</accession>
<reference evidence="2 3" key="1">
    <citation type="submission" date="2019-03" db="EMBL/GenBank/DDBJ databases">
        <title>Genomic Encyclopedia of Type Strains, Phase IV (KMG-V): Genome sequencing to study the core and pangenomes of soil and plant-associated prokaryotes.</title>
        <authorList>
            <person name="Whitman W."/>
        </authorList>
    </citation>
    <scope>NUCLEOTIDE SEQUENCE [LARGE SCALE GENOMIC DNA]</scope>
    <source>
        <strain evidence="2 3">23C40</strain>
    </source>
</reference>
<dbReference type="RefSeq" id="WP_132073174.1">
    <property type="nucleotide sequence ID" value="NZ_SLVU01000002.1"/>
</dbReference>
<gene>
    <name evidence="2" type="ORF">EV184_102388</name>
</gene>
<proteinExistence type="predicted"/>
<dbReference type="AlphaFoldDB" id="A0A4R2C131"/>
<evidence type="ECO:0000256" key="1">
    <source>
        <dbReference type="SAM" id="Phobius"/>
    </source>
</evidence>
<name>A0A4R2C131_9HYPH</name>
<sequence length="485" mass="53992">MAKHFDALTRLYDAVRDSNHDFKETTDIFPLVDTEKTAKTLDIVKKGAANGSENRPATAAKGHDEVEREIVDKMIDIRESCYKTVERQYATYASRLRGLDFEDCFSLIRQASSASLTEYRAGVAVSVDELFLKRQRLKDAGNDLADIKSEYGIKRAATLTTTAENFARSAVLTVLFLFEAIANGLFLSKSDAGGILGGVIVAVVFALINVVGTAIIAQYWVKQFNRGGFAWKVVGILGIVAYGALALLINVVLADYREVAASTFGEAGRLVYEKVMTSPFGFTDIETWGLFGVGIVFSLVAFIDVMSWGDPFPKYGRTYRRYVKAANAYVDQKMLEIDKLRAIRAEHDEKVNLVIRQLSKRRVDHGVILAARANLAADFVQFQSQLERTTNQLLNIYRDANRQARATGDPKYFSQAYALERRDPPAIAGEVWKESDLAESIREAQARLEQQMADIASEFDQAVAQYKNLETMFVEDGYGYTASKA</sequence>
<protein>
    <recommendedName>
        <fullName evidence="4">Transmembrane protein</fullName>
    </recommendedName>
</protein>
<organism evidence="2 3">
    <name type="scientific">Sinorhizobium americanum</name>
    <dbReference type="NCBI Taxonomy" id="194963"/>
    <lineage>
        <taxon>Bacteria</taxon>
        <taxon>Pseudomonadati</taxon>
        <taxon>Pseudomonadota</taxon>
        <taxon>Alphaproteobacteria</taxon>
        <taxon>Hyphomicrobiales</taxon>
        <taxon>Rhizobiaceae</taxon>
        <taxon>Sinorhizobium/Ensifer group</taxon>
        <taxon>Sinorhizobium</taxon>
    </lineage>
</organism>
<keyword evidence="1" id="KW-0812">Transmembrane</keyword>
<feature type="transmembrane region" description="Helical" evidence="1">
    <location>
        <begin position="170"/>
        <end position="188"/>
    </location>
</feature>
<dbReference type="Proteomes" id="UP000295043">
    <property type="component" value="Unassembled WGS sequence"/>
</dbReference>